<proteinExistence type="predicted"/>
<feature type="domain" description="MYND-type" evidence="5">
    <location>
        <begin position="56"/>
        <end position="92"/>
    </location>
</feature>
<sequence length="639" mass="73469">MIAVNMHLNMNPIDSTILEWDEQKVLAELAQLKKDAGIENATVSLEFKDSKDTLFCAVCRQVANSKCQSCVGVAYCSREHQKAHWKDHRPYCVLHEVVEDSINGSYLVAKHGIKKGEAIFTEKPYLVMPYIPEENFDLLKFQPLSAENQNVVPMGKYSIEEYIVNHAPFPNVCLSCNLHLSTNHAYCADCGWPTCGNCDDQLHIDFECGYFKSKHIIYGECLKAAVILPKFFGVIRALLLRRKEPEKWNAIRNNASNKIWTEKVMKDVKLRMNIEYYFITLKQIFKFDDVTFSEVIDILAVFRVAPYYGLMCNSAGERMRECSTIYSSASMIRQRCNSNVICIQTYPTSIHVVAGTAIKKGEILYRSFNLNGQILPAIQRQLVSLDLTDKVCDCSFCTNPDDKDEETLAAILCLKCKRRGLEKYMTPVSTQELYSPWKCKKCGAIKTYAQADKLFVDAQRDLHCGVEPENSYAIERRLKLVLHNYKRNSPLHCGHWLILSAEYDVIYLMMLRLQYLSLEETESLLQLISTRIKMFGKFYPEMHCSLVALKMRMAYAILHRSTRIPARGEVDVVKVLTELQQIYDDIAKSFVEQSKQNVLQSYLLTSLRNLRRVIQEVGRSPNHQRQFKRSLTLPSKHQV</sequence>
<organism evidence="6 7">
    <name type="scientific">Orchesella dallaii</name>
    <dbReference type="NCBI Taxonomy" id="48710"/>
    <lineage>
        <taxon>Eukaryota</taxon>
        <taxon>Metazoa</taxon>
        <taxon>Ecdysozoa</taxon>
        <taxon>Arthropoda</taxon>
        <taxon>Hexapoda</taxon>
        <taxon>Collembola</taxon>
        <taxon>Entomobryomorpha</taxon>
        <taxon>Entomobryoidea</taxon>
        <taxon>Orchesellidae</taxon>
        <taxon>Orchesellinae</taxon>
        <taxon>Orchesella</taxon>
    </lineage>
</organism>
<gene>
    <name evidence="6" type="ORF">ODALV1_LOCUS12427</name>
</gene>
<dbReference type="EMBL" id="CAXLJM020000038">
    <property type="protein sequence ID" value="CAL8106663.1"/>
    <property type="molecule type" value="Genomic_DNA"/>
</dbReference>
<keyword evidence="3" id="KW-0862">Zinc</keyword>
<dbReference type="PROSITE" id="PS50865">
    <property type="entry name" value="ZF_MYND_2"/>
    <property type="match status" value="1"/>
</dbReference>
<dbReference type="Gene3D" id="2.170.270.10">
    <property type="entry name" value="SET domain"/>
    <property type="match status" value="1"/>
</dbReference>
<dbReference type="PANTHER" id="PTHR46455">
    <property type="entry name" value="SET AND MYND DOMAIN CONTAINING, ARTHROPOD-SPECIFIC, MEMBER 4, ISOFORM A"/>
    <property type="match status" value="1"/>
</dbReference>
<evidence type="ECO:0000313" key="6">
    <source>
        <dbReference type="EMBL" id="CAL8106663.1"/>
    </source>
</evidence>
<keyword evidence="7" id="KW-1185">Reference proteome</keyword>
<evidence type="ECO:0000313" key="7">
    <source>
        <dbReference type="Proteomes" id="UP001642540"/>
    </source>
</evidence>
<protein>
    <recommendedName>
        <fullName evidence="5">MYND-type domain-containing protein</fullName>
    </recommendedName>
</protein>
<dbReference type="PROSITE" id="PS01360">
    <property type="entry name" value="ZF_MYND_1"/>
    <property type="match status" value="1"/>
</dbReference>
<dbReference type="InterPro" id="IPR002893">
    <property type="entry name" value="Znf_MYND"/>
</dbReference>
<dbReference type="InterPro" id="IPR046341">
    <property type="entry name" value="SET_dom_sf"/>
</dbReference>
<evidence type="ECO:0000256" key="3">
    <source>
        <dbReference type="ARBA" id="ARBA00022833"/>
    </source>
</evidence>
<dbReference type="InterPro" id="IPR053010">
    <property type="entry name" value="SET_SmydA-8"/>
</dbReference>
<dbReference type="Proteomes" id="UP001642540">
    <property type="component" value="Unassembled WGS sequence"/>
</dbReference>
<dbReference type="SUPFAM" id="SSF144232">
    <property type="entry name" value="HIT/MYND zinc finger-like"/>
    <property type="match status" value="1"/>
</dbReference>
<dbReference type="Gene3D" id="1.10.220.160">
    <property type="match status" value="1"/>
</dbReference>
<keyword evidence="2 4" id="KW-0863">Zinc-finger</keyword>
<dbReference type="Gene3D" id="6.10.140.2220">
    <property type="match status" value="2"/>
</dbReference>
<comment type="caution">
    <text evidence="6">The sequence shown here is derived from an EMBL/GenBank/DDBJ whole genome shotgun (WGS) entry which is preliminary data.</text>
</comment>
<evidence type="ECO:0000256" key="1">
    <source>
        <dbReference type="ARBA" id="ARBA00022723"/>
    </source>
</evidence>
<dbReference type="Pfam" id="PF01753">
    <property type="entry name" value="zf-MYND"/>
    <property type="match status" value="1"/>
</dbReference>
<dbReference type="SUPFAM" id="SSF82199">
    <property type="entry name" value="SET domain"/>
    <property type="match status" value="1"/>
</dbReference>
<accession>A0ABP1QKM0</accession>
<name>A0ABP1QKM0_9HEXA</name>
<evidence type="ECO:0000256" key="4">
    <source>
        <dbReference type="PROSITE-ProRule" id="PRU00134"/>
    </source>
</evidence>
<keyword evidence="1" id="KW-0479">Metal-binding</keyword>
<dbReference type="PANTHER" id="PTHR46455:SF5">
    <property type="entry name" value="SET AND MYND DOMAIN CONTAINING, ARTHROPOD-SPECIFIC, MEMBER 4, ISOFORM A"/>
    <property type="match status" value="1"/>
</dbReference>
<evidence type="ECO:0000256" key="2">
    <source>
        <dbReference type="ARBA" id="ARBA00022771"/>
    </source>
</evidence>
<evidence type="ECO:0000259" key="5">
    <source>
        <dbReference type="PROSITE" id="PS50865"/>
    </source>
</evidence>
<reference evidence="6 7" key="1">
    <citation type="submission" date="2024-08" db="EMBL/GenBank/DDBJ databases">
        <authorList>
            <person name="Cucini C."/>
            <person name="Frati F."/>
        </authorList>
    </citation>
    <scope>NUCLEOTIDE SEQUENCE [LARGE SCALE GENOMIC DNA]</scope>
</reference>